<dbReference type="GO" id="GO:0008990">
    <property type="term" value="F:rRNA (guanine-N2-)-methyltransferase activity"/>
    <property type="evidence" value="ECO:0007669"/>
    <property type="project" value="UniProtKB-UniRule"/>
</dbReference>
<name>A0A4V3D7Y3_9GAMM</name>
<accession>A0A4V3D7Y3</accession>
<dbReference type="HAMAP" id="MF_01523">
    <property type="entry name" value="16SrRNA_methyltr_J"/>
    <property type="match status" value="1"/>
</dbReference>
<keyword evidence="1 2" id="KW-0808">Transferase</keyword>
<gene>
    <name evidence="2" type="primary">rsmJ</name>
    <name evidence="3" type="ORF">EV696_1033</name>
</gene>
<dbReference type="PANTHER" id="PTHR36112">
    <property type="entry name" value="RIBOSOMAL RNA SMALL SUBUNIT METHYLTRANSFERASE J"/>
    <property type="match status" value="1"/>
</dbReference>
<keyword evidence="2 3" id="KW-0489">Methyltransferase</keyword>
<dbReference type="InterPro" id="IPR029063">
    <property type="entry name" value="SAM-dependent_MTases_sf"/>
</dbReference>
<dbReference type="EMBL" id="SNYM01000003">
    <property type="protein sequence ID" value="TDQ49637.1"/>
    <property type="molecule type" value="Genomic_DNA"/>
</dbReference>
<dbReference type="Gene3D" id="3.40.50.150">
    <property type="entry name" value="Vaccinia Virus protein VP39"/>
    <property type="match status" value="1"/>
</dbReference>
<dbReference type="RefSeq" id="WP_133588125.1">
    <property type="nucleotide sequence ID" value="NZ_CP037953.1"/>
</dbReference>
<dbReference type="OrthoDB" id="3191794at2"/>
<feature type="binding site" evidence="2">
    <location>
        <position position="175"/>
    </location>
    <ligand>
        <name>S-adenosyl-L-methionine</name>
        <dbReference type="ChEBI" id="CHEBI:59789"/>
    </ligand>
</feature>
<dbReference type="InterPro" id="IPR007536">
    <property type="entry name" value="16SrRNA_methylTrfase_J"/>
</dbReference>
<sequence length="252" mass="27051">MSATGCTLGIIGAPGFEREAEILSALLAIPLGEADATLYVEATWWLQLRQGDETLKLSADFAHGQLDWRRKHSSGKAEPVVKAVWGRANTPPSVFDATGGLARDSFLLAASGCQVQAMEQHPLIAALIDKALQDAALSDDPALQSVLQHLHYGHGNSAEFLPLQSPGFVDVIYLDPMFPPRPSAAKVKKDMQVLQALTETGLGDELLPLARAKAGQKVIVKRPSYAPPLANSKPSAQLPAGLNRFDIYPTQR</sequence>
<organism evidence="3 4">
    <name type="scientific">Permianibacter aggregans</name>
    <dbReference type="NCBI Taxonomy" id="1510150"/>
    <lineage>
        <taxon>Bacteria</taxon>
        <taxon>Pseudomonadati</taxon>
        <taxon>Pseudomonadota</taxon>
        <taxon>Gammaproteobacteria</taxon>
        <taxon>Pseudomonadales</taxon>
        <taxon>Pseudomonadaceae</taxon>
        <taxon>Permianibacter</taxon>
    </lineage>
</organism>
<comment type="similarity">
    <text evidence="2">Belongs to the methyltransferase superfamily. RsmJ family.</text>
</comment>
<dbReference type="SUPFAM" id="SSF53335">
    <property type="entry name" value="S-adenosyl-L-methionine-dependent methyltransferases"/>
    <property type="match status" value="1"/>
</dbReference>
<keyword evidence="4" id="KW-1185">Reference proteome</keyword>
<dbReference type="AlphaFoldDB" id="A0A4V3D7Y3"/>
<reference evidence="3 4" key="1">
    <citation type="submission" date="2019-03" db="EMBL/GenBank/DDBJ databases">
        <title>Genomic Encyclopedia of Type Strains, Phase IV (KMG-IV): sequencing the most valuable type-strain genomes for metagenomic binning, comparative biology and taxonomic classification.</title>
        <authorList>
            <person name="Goeker M."/>
        </authorList>
    </citation>
    <scope>NUCLEOTIDE SEQUENCE [LARGE SCALE GENOMIC DNA]</scope>
    <source>
        <strain evidence="3 4">DSM 103792</strain>
    </source>
</reference>
<feature type="binding site" evidence="2">
    <location>
        <begin position="103"/>
        <end position="104"/>
    </location>
    <ligand>
        <name>S-adenosyl-L-methionine</name>
        <dbReference type="ChEBI" id="CHEBI:59789"/>
    </ligand>
</feature>
<evidence type="ECO:0000256" key="2">
    <source>
        <dbReference type="HAMAP-Rule" id="MF_01523"/>
    </source>
</evidence>
<comment type="catalytic activity">
    <reaction evidence="2">
        <text>guanosine(1516) in 16S rRNA + S-adenosyl-L-methionine = N(2)-methylguanosine(1516) in 16S rRNA + S-adenosyl-L-homocysteine + H(+)</text>
        <dbReference type="Rhea" id="RHEA:43220"/>
        <dbReference type="Rhea" id="RHEA-COMP:10412"/>
        <dbReference type="Rhea" id="RHEA-COMP:10413"/>
        <dbReference type="ChEBI" id="CHEBI:15378"/>
        <dbReference type="ChEBI" id="CHEBI:57856"/>
        <dbReference type="ChEBI" id="CHEBI:59789"/>
        <dbReference type="ChEBI" id="CHEBI:74269"/>
        <dbReference type="ChEBI" id="CHEBI:74481"/>
        <dbReference type="EC" id="2.1.1.242"/>
    </reaction>
</comment>
<protein>
    <recommendedName>
        <fullName evidence="2">Ribosomal RNA small subunit methyltransferase J</fullName>
        <ecNumber evidence="2">2.1.1.242</ecNumber>
    </recommendedName>
    <alternativeName>
        <fullName evidence="2">16S rRNA m2G1516 methyltransferase</fullName>
    </alternativeName>
    <alternativeName>
        <fullName evidence="2">rRNA (guanine-N(2)-)-methyltransferase</fullName>
    </alternativeName>
</protein>
<dbReference type="PANTHER" id="PTHR36112:SF1">
    <property type="entry name" value="RIBOSOMAL RNA SMALL SUBUNIT METHYLTRANSFERASE J"/>
    <property type="match status" value="1"/>
</dbReference>
<comment type="function">
    <text evidence="2">Specifically methylates the guanosine in position 1516 of 16S rRNA.</text>
</comment>
<comment type="subcellular location">
    <subcellularLocation>
        <location evidence="2">Cytoplasm</location>
    </subcellularLocation>
</comment>
<keyword evidence="2" id="KW-0698">rRNA processing</keyword>
<dbReference type="EC" id="2.1.1.242" evidence="2"/>
<comment type="caution">
    <text evidence="3">The sequence shown here is derived from an EMBL/GenBank/DDBJ whole genome shotgun (WGS) entry which is preliminary data.</text>
</comment>
<evidence type="ECO:0000313" key="4">
    <source>
        <dbReference type="Proteomes" id="UP000295375"/>
    </source>
</evidence>
<dbReference type="Pfam" id="PF04445">
    <property type="entry name" value="SAM_MT"/>
    <property type="match status" value="1"/>
</dbReference>
<comment type="caution">
    <text evidence="2">Lacks conserved residue(s) required for the propagation of feature annotation.</text>
</comment>
<proteinExistence type="inferred from homology"/>
<keyword evidence="2" id="KW-0963">Cytoplasm</keyword>
<evidence type="ECO:0000313" key="3">
    <source>
        <dbReference type="EMBL" id="TDQ49637.1"/>
    </source>
</evidence>
<dbReference type="Proteomes" id="UP000295375">
    <property type="component" value="Unassembled WGS sequence"/>
</dbReference>
<evidence type="ECO:0000256" key="1">
    <source>
        <dbReference type="ARBA" id="ARBA00022679"/>
    </source>
</evidence>
<dbReference type="GO" id="GO:0005737">
    <property type="term" value="C:cytoplasm"/>
    <property type="evidence" value="ECO:0007669"/>
    <property type="project" value="UniProtKB-SubCell"/>
</dbReference>
<keyword evidence="2" id="KW-0949">S-adenosyl-L-methionine</keyword>